<feature type="chain" id="PRO_5031147914" evidence="1">
    <location>
        <begin position="22"/>
        <end position="253"/>
    </location>
</feature>
<keyword evidence="1" id="KW-0732">Signal</keyword>
<feature type="domain" description="Solute-binding protein family 3/N-terminal" evidence="2">
    <location>
        <begin position="27"/>
        <end position="244"/>
    </location>
</feature>
<accession>A0A7Y8C258</accession>
<evidence type="ECO:0000313" key="4">
    <source>
        <dbReference type="Proteomes" id="UP000539985"/>
    </source>
</evidence>
<dbReference type="PANTHER" id="PTHR38834:SF3">
    <property type="entry name" value="SOLUTE-BINDING PROTEIN FAMILY 3_N-TERMINAL DOMAIN-CONTAINING PROTEIN"/>
    <property type="match status" value="1"/>
</dbReference>
<dbReference type="InterPro" id="IPR001638">
    <property type="entry name" value="Solute-binding_3/MltF_N"/>
</dbReference>
<dbReference type="SUPFAM" id="SSF53850">
    <property type="entry name" value="Periplasmic binding protein-like II"/>
    <property type="match status" value="1"/>
</dbReference>
<dbReference type="Gene3D" id="3.40.190.10">
    <property type="entry name" value="Periplasmic binding protein-like II"/>
    <property type="match status" value="2"/>
</dbReference>
<dbReference type="EMBL" id="JACAQB010000006">
    <property type="protein sequence ID" value="NWB96753.1"/>
    <property type="molecule type" value="Genomic_DNA"/>
</dbReference>
<comment type="caution">
    <text evidence="3">The sequence shown here is derived from an EMBL/GenBank/DDBJ whole genome shotgun (WGS) entry which is preliminary data.</text>
</comment>
<dbReference type="PANTHER" id="PTHR38834">
    <property type="entry name" value="PERIPLASMIC SUBSTRATE BINDING PROTEIN FAMILY 3"/>
    <property type="match status" value="1"/>
</dbReference>
<dbReference type="Proteomes" id="UP000539985">
    <property type="component" value="Unassembled WGS sequence"/>
</dbReference>
<reference evidence="3 4" key="1">
    <citation type="submission" date="2020-04" db="EMBL/GenBank/DDBJ databases">
        <title>Molecular characterization of pseudomonads from Agaricus bisporus reveal novel blotch 2 pathogens in Western Europe.</title>
        <authorList>
            <person name="Taparia T."/>
            <person name="Krijger M."/>
            <person name="Haynes E."/>
            <person name="Elpinstone J.G."/>
            <person name="Noble R."/>
            <person name="Van Der Wolf J."/>
        </authorList>
    </citation>
    <scope>NUCLEOTIDE SEQUENCE [LARGE SCALE GENOMIC DNA]</scope>
    <source>
        <strain evidence="3 4">H7001</strain>
    </source>
</reference>
<dbReference type="Pfam" id="PF00497">
    <property type="entry name" value="SBP_bac_3"/>
    <property type="match status" value="1"/>
</dbReference>
<proteinExistence type="predicted"/>
<dbReference type="AlphaFoldDB" id="A0A7Y8C258"/>
<gene>
    <name evidence="3" type="ORF">HX882_12690</name>
</gene>
<organism evidence="3 4">
    <name type="scientific">Pseudomonas gingeri</name>
    <dbReference type="NCBI Taxonomy" id="117681"/>
    <lineage>
        <taxon>Bacteria</taxon>
        <taxon>Pseudomonadati</taxon>
        <taxon>Pseudomonadota</taxon>
        <taxon>Gammaproteobacteria</taxon>
        <taxon>Pseudomonadales</taxon>
        <taxon>Pseudomonadaceae</taxon>
        <taxon>Pseudomonas</taxon>
    </lineage>
</organism>
<protein>
    <submittedName>
        <fullName evidence="3">ABC transporter substrate-binding protein</fullName>
    </submittedName>
</protein>
<evidence type="ECO:0000259" key="2">
    <source>
        <dbReference type="Pfam" id="PF00497"/>
    </source>
</evidence>
<evidence type="ECO:0000313" key="3">
    <source>
        <dbReference type="EMBL" id="NWB96753.1"/>
    </source>
</evidence>
<sequence>MKPSTLTAALLCLLLGTPVRAEQYEVVTEEWAPYNYEENNHLTGISTEIVRRIMTLTGDDFEVVLLPSMRSSHTLNTRPKTIMYSLFRTTERELLYKWVGPIVEESIYPYQLADAPQPMNSLEQLLHAPRITTRQAGLIPSVLQPMGFNNLEKVATESRQLYRMLLAGRTDIIVGDTAAGVAYYSRQLNIAPGTLRRVPVELYRSSLYIAFSLDSDDKVVAAWANALEELRRSGELERIQNRYNQPVGSAPSR</sequence>
<feature type="signal peptide" evidence="1">
    <location>
        <begin position="1"/>
        <end position="21"/>
    </location>
</feature>
<evidence type="ECO:0000256" key="1">
    <source>
        <dbReference type="SAM" id="SignalP"/>
    </source>
</evidence>
<dbReference type="RefSeq" id="WP_177102160.1">
    <property type="nucleotide sequence ID" value="NZ_JACAQB010000006.1"/>
</dbReference>
<name>A0A7Y8C258_9PSED</name>